<reference evidence="3" key="1">
    <citation type="submission" date="2016-05" db="EMBL/GenBank/DDBJ databases">
        <title>Microbial consortia oxidize butane by reversing methanogenesis.</title>
        <authorList>
            <person name="Laso-Perez R."/>
            <person name="Richter M."/>
            <person name="Wegener G."/>
            <person name="Musat F."/>
        </authorList>
    </citation>
    <scope>NUCLEOTIDE SEQUENCE [LARGE SCALE GENOMIC DNA]</scope>
    <source>
        <strain evidence="3">BOX2</strain>
    </source>
</reference>
<keyword evidence="1" id="KW-0472">Membrane</keyword>
<feature type="transmembrane region" description="Helical" evidence="1">
    <location>
        <begin position="62"/>
        <end position="79"/>
    </location>
</feature>
<evidence type="ECO:0000313" key="4">
    <source>
        <dbReference type="Proteomes" id="UP000186940"/>
    </source>
</evidence>
<dbReference type="EMBL" id="LYOS01000002">
    <property type="protein sequence ID" value="OFV68228.1"/>
    <property type="molecule type" value="Genomic_DNA"/>
</dbReference>
<dbReference type="AlphaFoldDB" id="A0A1F2PAH0"/>
<name>A0A1F2PAH0_9EURY</name>
<sequence>MGFFIELVKEVMNLLEGLGLEFLLYPFYAVYLYPDKFMHALLYMGFGLLLNMTFRNAKNADLSRYPAFAAVIIGTFYALTDEFHQSFVPYRNPSLTDLLADFTGLVLAQLLILVYPGILKLLSKKGRKRRNSITTRRYK</sequence>
<dbReference type="Proteomes" id="UP000186940">
    <property type="component" value="Unassembled WGS sequence"/>
</dbReference>
<gene>
    <name evidence="3" type="ORF">SCAL_000868</name>
</gene>
<feature type="domain" description="VanZ-like" evidence="2">
    <location>
        <begin position="23"/>
        <end position="113"/>
    </location>
</feature>
<feature type="transmembrane region" description="Helical" evidence="1">
    <location>
        <begin position="37"/>
        <end position="55"/>
    </location>
</feature>
<keyword evidence="4" id="KW-1185">Reference proteome</keyword>
<protein>
    <submittedName>
        <fullName evidence="3">VanZ like protein</fullName>
    </submittedName>
</protein>
<dbReference type="STRING" id="1838285.SCAL_000868"/>
<dbReference type="NCBIfam" id="NF037970">
    <property type="entry name" value="vanZ_1"/>
    <property type="match status" value="1"/>
</dbReference>
<accession>A0A1F2PAH0</accession>
<dbReference type="InterPro" id="IPR006976">
    <property type="entry name" value="VanZ-like"/>
</dbReference>
<evidence type="ECO:0000256" key="1">
    <source>
        <dbReference type="SAM" id="Phobius"/>
    </source>
</evidence>
<keyword evidence="1" id="KW-1133">Transmembrane helix</keyword>
<proteinExistence type="predicted"/>
<feature type="transmembrane region" description="Helical" evidence="1">
    <location>
        <begin position="99"/>
        <end position="122"/>
    </location>
</feature>
<keyword evidence="1" id="KW-0812">Transmembrane</keyword>
<organism evidence="3 4">
    <name type="scientific">Candidatus Syntropharchaeum caldarium</name>
    <dbReference type="NCBI Taxonomy" id="1838285"/>
    <lineage>
        <taxon>Archaea</taxon>
        <taxon>Methanobacteriati</taxon>
        <taxon>Methanobacteriota</taxon>
        <taxon>Stenosarchaea group</taxon>
        <taxon>Methanomicrobia</taxon>
        <taxon>Methanosarcinales</taxon>
        <taxon>ANME-2 cluster</taxon>
        <taxon>Candidatus Syntropharchaeum</taxon>
    </lineage>
</organism>
<evidence type="ECO:0000313" key="3">
    <source>
        <dbReference type="EMBL" id="OFV68228.1"/>
    </source>
</evidence>
<feature type="transmembrane region" description="Helical" evidence="1">
    <location>
        <begin position="12"/>
        <end position="31"/>
    </location>
</feature>
<evidence type="ECO:0000259" key="2">
    <source>
        <dbReference type="Pfam" id="PF04892"/>
    </source>
</evidence>
<comment type="caution">
    <text evidence="3">The sequence shown here is derived from an EMBL/GenBank/DDBJ whole genome shotgun (WGS) entry which is preliminary data.</text>
</comment>
<dbReference type="Pfam" id="PF04892">
    <property type="entry name" value="VanZ"/>
    <property type="match status" value="1"/>
</dbReference>